<dbReference type="PANTHER" id="PTHR30335:SF0">
    <property type="entry name" value="ION-TRANSLOCATING OXIDOREDUCTASE COMPLEX SUBUNIT A"/>
    <property type="match status" value="1"/>
</dbReference>
<dbReference type="NCBIfam" id="NF003481">
    <property type="entry name" value="PRK05151.1"/>
    <property type="match status" value="1"/>
</dbReference>
<dbReference type="AlphaFoldDB" id="A0A1H6CQR4"/>
<dbReference type="Proteomes" id="UP000236721">
    <property type="component" value="Unassembled WGS sequence"/>
</dbReference>
<evidence type="ECO:0000256" key="4">
    <source>
        <dbReference type="ARBA" id="ARBA00022692"/>
    </source>
</evidence>
<evidence type="ECO:0000256" key="8">
    <source>
        <dbReference type="ARBA" id="ARBA00023136"/>
    </source>
</evidence>
<dbReference type="EMBL" id="FNVG01000058">
    <property type="protein sequence ID" value="SEG75332.1"/>
    <property type="molecule type" value="Genomic_DNA"/>
</dbReference>
<evidence type="ECO:0000256" key="3">
    <source>
        <dbReference type="ARBA" id="ARBA00022519"/>
    </source>
</evidence>
<proteinExistence type="inferred from homology"/>
<keyword evidence="8 10" id="KW-0472">Membrane</keyword>
<evidence type="ECO:0000256" key="6">
    <source>
        <dbReference type="ARBA" id="ARBA00022982"/>
    </source>
</evidence>
<evidence type="ECO:0000256" key="10">
    <source>
        <dbReference type="SAM" id="Phobius"/>
    </source>
</evidence>
<evidence type="ECO:0000256" key="1">
    <source>
        <dbReference type="ARBA" id="ARBA00004429"/>
    </source>
</evidence>
<comment type="subcellular location">
    <subcellularLocation>
        <location evidence="1">Cell inner membrane</location>
        <topology evidence="1">Multi-pass membrane protein</topology>
    </subcellularLocation>
</comment>
<feature type="transmembrane region" description="Helical" evidence="10">
    <location>
        <begin position="275"/>
        <end position="294"/>
    </location>
</feature>
<feature type="region of interest" description="Disordered" evidence="9">
    <location>
        <begin position="29"/>
        <end position="49"/>
    </location>
</feature>
<feature type="transmembrane region" description="Helical" evidence="10">
    <location>
        <begin position="174"/>
        <end position="191"/>
    </location>
</feature>
<dbReference type="InterPro" id="IPR003667">
    <property type="entry name" value="NqrDE/RnfAE"/>
</dbReference>
<organism evidence="11 12">
    <name type="scientific">Vibrio hangzhouensis</name>
    <dbReference type="NCBI Taxonomy" id="462991"/>
    <lineage>
        <taxon>Bacteria</taxon>
        <taxon>Pseudomonadati</taxon>
        <taxon>Pseudomonadota</taxon>
        <taxon>Gammaproteobacteria</taxon>
        <taxon>Vibrionales</taxon>
        <taxon>Vibrionaceae</taxon>
        <taxon>Vibrio</taxon>
    </lineage>
</organism>
<feature type="compositionally biased region" description="Low complexity" evidence="9">
    <location>
        <begin position="32"/>
        <end position="46"/>
    </location>
</feature>
<keyword evidence="12" id="KW-1185">Reference proteome</keyword>
<evidence type="ECO:0000313" key="11">
    <source>
        <dbReference type="EMBL" id="SEG75332.1"/>
    </source>
</evidence>
<feature type="transmembrane region" description="Helical" evidence="10">
    <location>
        <begin position="98"/>
        <end position="121"/>
    </location>
</feature>
<dbReference type="NCBIfam" id="TIGR01943">
    <property type="entry name" value="rnfA"/>
    <property type="match status" value="1"/>
</dbReference>
<dbReference type="PANTHER" id="PTHR30335">
    <property type="entry name" value="INTEGRAL MEMBRANE PROTEIN OF SOXR-REDUCING COMPLEX"/>
    <property type="match status" value="1"/>
</dbReference>
<dbReference type="HAMAP" id="MF_00459">
    <property type="entry name" value="RsxA_RnfA"/>
    <property type="match status" value="1"/>
</dbReference>
<evidence type="ECO:0000313" key="12">
    <source>
        <dbReference type="Proteomes" id="UP000236721"/>
    </source>
</evidence>
<reference evidence="12" key="1">
    <citation type="submission" date="2016-10" db="EMBL/GenBank/DDBJ databases">
        <authorList>
            <person name="Varghese N."/>
            <person name="Submissions S."/>
        </authorList>
    </citation>
    <scope>NUCLEOTIDE SEQUENCE [LARGE SCALE GENOMIC DNA]</scope>
    <source>
        <strain evidence="12">CGMCC 1.7062</strain>
    </source>
</reference>
<evidence type="ECO:0000256" key="9">
    <source>
        <dbReference type="SAM" id="MobiDB-lite"/>
    </source>
</evidence>
<feature type="transmembrane region" description="Helical" evidence="10">
    <location>
        <begin position="237"/>
        <end position="255"/>
    </location>
</feature>
<keyword evidence="3" id="KW-0997">Cell inner membrane</keyword>
<keyword evidence="6" id="KW-0249">Electron transport</keyword>
<keyword evidence="3" id="KW-1003">Cell membrane</keyword>
<evidence type="ECO:0000256" key="5">
    <source>
        <dbReference type="ARBA" id="ARBA00022967"/>
    </source>
</evidence>
<keyword evidence="7 10" id="KW-1133">Transmembrane helix</keyword>
<dbReference type="Pfam" id="PF02508">
    <property type="entry name" value="Rnf-Nqr"/>
    <property type="match status" value="1"/>
</dbReference>
<evidence type="ECO:0000256" key="7">
    <source>
        <dbReference type="ARBA" id="ARBA00022989"/>
    </source>
</evidence>
<keyword evidence="5" id="KW-1278">Translocase</keyword>
<feature type="transmembrane region" description="Helical" evidence="10">
    <location>
        <begin position="203"/>
        <end position="225"/>
    </location>
</feature>
<dbReference type="InterPro" id="IPR050133">
    <property type="entry name" value="NqrDE/RnfAE_oxidrdctase"/>
</dbReference>
<gene>
    <name evidence="11" type="ORF">SAMN04488244_1583</name>
</gene>
<keyword evidence="2" id="KW-0813">Transport</keyword>
<sequence length="296" mass="32481">SPAGGAKFRESRVARRGFFVSERQKSILDFMSQSSPPESGRPRSSPAGGAKFRISRVARRGFFVFSPNAYTFRTNRQNHRFHRLLFAAQSRIISGSEFFTLIIMTEYFLLLVGTVLVNNFVLVKFLGLCPFMGVSKKLETAIGMGLATTFVLTLASVCAYLVETYVLLPLGIQYLRTMSFILVIAVVVQFTEMVVHKTSPTLYRLLGIFLPLITTNCAVLGVALLNINENHNFIESIVYGFGAAVGFSLVLVLFASMRERIAAADVPAPFKGASIAMITAGLMSLAFMGFTGLVKL</sequence>
<dbReference type="GO" id="GO:0022900">
    <property type="term" value="P:electron transport chain"/>
    <property type="evidence" value="ECO:0007669"/>
    <property type="project" value="InterPro"/>
</dbReference>
<accession>A0A1H6CQR4</accession>
<dbReference type="InterPro" id="IPR011293">
    <property type="entry name" value="Ion_transpt_RnfA/RsxA"/>
</dbReference>
<dbReference type="GO" id="GO:0005886">
    <property type="term" value="C:plasma membrane"/>
    <property type="evidence" value="ECO:0007669"/>
    <property type="project" value="UniProtKB-SubCell"/>
</dbReference>
<protein>
    <submittedName>
        <fullName evidence="11">Electron transport complex protein RnfA</fullName>
    </submittedName>
</protein>
<feature type="transmembrane region" description="Helical" evidence="10">
    <location>
        <begin position="141"/>
        <end position="162"/>
    </location>
</feature>
<keyword evidence="4 10" id="KW-0812">Transmembrane</keyword>
<evidence type="ECO:0000256" key="2">
    <source>
        <dbReference type="ARBA" id="ARBA00022448"/>
    </source>
</evidence>
<name>A0A1H6CQR4_9VIBR</name>
<feature type="non-terminal residue" evidence="11">
    <location>
        <position position="1"/>
    </location>
</feature>